<organism evidence="2 3">
    <name type="scientific">Gordonia phage Nordenberg</name>
    <dbReference type="NCBI Taxonomy" id="2483672"/>
    <lineage>
        <taxon>Viruses</taxon>
        <taxon>Duplodnaviria</taxon>
        <taxon>Heunggongvirae</taxon>
        <taxon>Uroviricota</taxon>
        <taxon>Caudoviricetes</taxon>
        <taxon>Stackebrandtviridae</taxon>
        <taxon>Schenleyvirinae</taxon>
        <taxon>Vividuovirus</taxon>
        <taxon>Vividuovirus nordenberg</taxon>
    </lineage>
</organism>
<keyword evidence="3" id="KW-1185">Reference proteome</keyword>
<reference evidence="2 3" key="1">
    <citation type="submission" date="2018-09" db="EMBL/GenBank/DDBJ databases">
        <authorList>
            <person name="Pope W.H."/>
            <person name="Garlena R.A."/>
            <person name="Russell D.A."/>
            <person name="Jacobs-Sera D."/>
            <person name="Hatfull G.F."/>
        </authorList>
    </citation>
    <scope>NUCLEOTIDE SEQUENCE [LARGE SCALE GENOMIC DNA]</scope>
</reference>
<sequence length="391" mass="42337">MTGSDPARATADAIADRLTSTILARYQGDPVTKQADPNGRRPMTAPPATLDEVQPPLYVQAMIETATAEGRAEALAEQLSDLSLDRMALVDRLVDREREAASVIVDLHVANARAVDEANNARALLASATARADQLEAELDSDPRRAVLQTIWDTATAAITAIGGRNLDGIDTAGRVELLAERAMEMDAENRHDVDSDTNELQDAVDLIEGVRELAVDTLIDHHRALHGDDSPPPAVPEDVDGLVRALRSTLERTRERLWQLSKANVDLQRAVNGRHSVVDGEVREHTEQAPTSGVEVGRPYEQTLPETDMPEHVTQAIDTVQDAIATTARECQNCGHGRDKHDPGAYWNADQRAIHRSCEPPCPCTVYVPFAPKPDDGPARPTGSGCAYGC</sequence>
<dbReference type="Proteomes" id="UP000280467">
    <property type="component" value="Segment"/>
</dbReference>
<gene>
    <name evidence="2" type="primary">69</name>
    <name evidence="2" type="ORF">SEA_NORDENBERG_69</name>
</gene>
<dbReference type="EMBL" id="MH976514">
    <property type="protein sequence ID" value="AYR03131.1"/>
    <property type="molecule type" value="Genomic_DNA"/>
</dbReference>
<dbReference type="KEGG" id="vg:65117170"/>
<proteinExistence type="predicted"/>
<dbReference type="GeneID" id="65117170"/>
<evidence type="ECO:0000313" key="3">
    <source>
        <dbReference type="Proteomes" id="UP000280467"/>
    </source>
</evidence>
<dbReference type="RefSeq" id="YP_010099484.1">
    <property type="nucleotide sequence ID" value="NC_055777.1"/>
</dbReference>
<name>A0A3G3M9L4_9CAUD</name>
<feature type="region of interest" description="Disordered" evidence="1">
    <location>
        <begin position="25"/>
        <end position="50"/>
    </location>
</feature>
<evidence type="ECO:0000256" key="1">
    <source>
        <dbReference type="SAM" id="MobiDB-lite"/>
    </source>
</evidence>
<protein>
    <submittedName>
        <fullName evidence="2">Uncharacterized protein</fullName>
    </submittedName>
</protein>
<accession>A0A3G3M9L4</accession>
<evidence type="ECO:0000313" key="2">
    <source>
        <dbReference type="EMBL" id="AYR03131.1"/>
    </source>
</evidence>